<protein>
    <recommendedName>
        <fullName evidence="8">Gram-positive cocci surface proteins LPxTG domain-containing protein</fullName>
    </recommendedName>
</protein>
<feature type="domain" description="Gram-positive cocci surface proteins LPxTG" evidence="8">
    <location>
        <begin position="99"/>
        <end position="134"/>
    </location>
</feature>
<dbReference type="PROSITE" id="PS50847">
    <property type="entry name" value="GRAM_POS_ANCHORING"/>
    <property type="match status" value="1"/>
</dbReference>
<organism evidence="9 10">
    <name type="scientific">Pseudolactococcus plantarum</name>
    <dbReference type="NCBI Taxonomy" id="1365"/>
    <lineage>
        <taxon>Bacteria</taxon>
        <taxon>Bacillati</taxon>
        <taxon>Bacillota</taxon>
        <taxon>Bacilli</taxon>
        <taxon>Lactobacillales</taxon>
        <taxon>Streptococcaceae</taxon>
        <taxon>Pseudolactococcus</taxon>
    </lineage>
</organism>
<keyword evidence="4" id="KW-0677">Repeat</keyword>
<keyword evidence="3" id="KW-0732">Signal</keyword>
<evidence type="ECO:0000256" key="1">
    <source>
        <dbReference type="ARBA" id="ARBA00022512"/>
    </source>
</evidence>
<comment type="caution">
    <text evidence="9">The sequence shown here is derived from an EMBL/GenBank/DDBJ whole genome shotgun (WGS) entry which is preliminary data.</text>
</comment>
<evidence type="ECO:0000313" key="10">
    <source>
        <dbReference type="Proteomes" id="UP000242246"/>
    </source>
</evidence>
<evidence type="ECO:0000259" key="8">
    <source>
        <dbReference type="PROSITE" id="PS50847"/>
    </source>
</evidence>
<feature type="region of interest" description="Disordered" evidence="6">
    <location>
        <begin position="79"/>
        <end position="101"/>
    </location>
</feature>
<keyword evidence="10" id="KW-1185">Reference proteome</keyword>
<evidence type="ECO:0000256" key="7">
    <source>
        <dbReference type="SAM" id="Phobius"/>
    </source>
</evidence>
<evidence type="ECO:0000256" key="6">
    <source>
        <dbReference type="SAM" id="MobiDB-lite"/>
    </source>
</evidence>
<keyword evidence="7" id="KW-0472">Membrane</keyword>
<dbReference type="Pfam" id="PF06458">
    <property type="entry name" value="MucBP"/>
    <property type="match status" value="1"/>
</dbReference>
<accession>A0A2A5S0Q8</accession>
<evidence type="ECO:0000256" key="3">
    <source>
        <dbReference type="ARBA" id="ARBA00022729"/>
    </source>
</evidence>
<feature type="transmembrane region" description="Helical" evidence="7">
    <location>
        <begin position="107"/>
        <end position="129"/>
    </location>
</feature>
<keyword evidence="5" id="KW-0572">Peptidoglycan-anchor</keyword>
<proteinExistence type="predicted"/>
<dbReference type="InterPro" id="IPR019931">
    <property type="entry name" value="LPXTG_anchor"/>
</dbReference>
<gene>
    <name evidence="9" type="ORF">RU87_GL001150</name>
</gene>
<sequence>MTYVYTKDAVSGGDITVSYEDESGHKLAEDMIQSGNVGDSYTTEVKHIPGHTFKSIIGNATGQFTADAQSVTYVYTKDAVNPKPNSDNKNDVSPTTNGLPKTGENNIMMLLTMMSGMILVMMGVVGLRLKKNKK</sequence>
<evidence type="ECO:0000256" key="2">
    <source>
        <dbReference type="ARBA" id="ARBA00022525"/>
    </source>
</evidence>
<reference evidence="9 10" key="1">
    <citation type="submission" date="2014-12" db="EMBL/GenBank/DDBJ databases">
        <title>Draft genome sequences of 10 type strains of Lactococcus.</title>
        <authorList>
            <person name="Sun Z."/>
            <person name="Zhong Z."/>
            <person name="Liu W."/>
            <person name="Zhang W."/>
            <person name="Zhang H."/>
        </authorList>
    </citation>
    <scope>NUCLEOTIDE SEQUENCE [LARGE SCALE GENOMIC DNA]</scope>
    <source>
        <strain evidence="9 10">DSM 20686</strain>
    </source>
</reference>
<dbReference type="InterPro" id="IPR009459">
    <property type="entry name" value="MucBP_dom"/>
</dbReference>
<dbReference type="OrthoDB" id="2243933at2"/>
<dbReference type="NCBIfam" id="TIGR01167">
    <property type="entry name" value="LPXTG_anchor"/>
    <property type="match status" value="1"/>
</dbReference>
<dbReference type="Proteomes" id="UP000242246">
    <property type="component" value="Unassembled WGS sequence"/>
</dbReference>
<evidence type="ECO:0000256" key="5">
    <source>
        <dbReference type="ARBA" id="ARBA00023088"/>
    </source>
</evidence>
<keyword evidence="7" id="KW-0812">Transmembrane</keyword>
<dbReference type="Pfam" id="PF00746">
    <property type="entry name" value="Gram_pos_anchor"/>
    <property type="match status" value="1"/>
</dbReference>
<dbReference type="EMBL" id="JXJX01000005">
    <property type="protein sequence ID" value="PCS07097.1"/>
    <property type="molecule type" value="Genomic_DNA"/>
</dbReference>
<evidence type="ECO:0000256" key="4">
    <source>
        <dbReference type="ARBA" id="ARBA00022737"/>
    </source>
</evidence>
<dbReference type="AlphaFoldDB" id="A0A2A5S0Q8"/>
<name>A0A2A5S0Q8_9LACT</name>
<keyword evidence="7" id="KW-1133">Transmembrane helix</keyword>
<keyword evidence="1" id="KW-0134">Cell wall</keyword>
<keyword evidence="2" id="KW-0964">Secreted</keyword>
<evidence type="ECO:0000313" key="9">
    <source>
        <dbReference type="EMBL" id="PCS07097.1"/>
    </source>
</evidence>
<dbReference type="Gene3D" id="3.10.20.320">
    <property type="entry name" value="Putative peptidoglycan bound protein (lpxtg motif)"/>
    <property type="match status" value="1"/>
</dbReference>
<feature type="compositionally biased region" description="Polar residues" evidence="6">
    <location>
        <begin position="83"/>
        <end position="101"/>
    </location>
</feature>